<dbReference type="SMART" id="SM00587">
    <property type="entry name" value="CHK"/>
    <property type="match status" value="1"/>
</dbReference>
<dbReference type="Gene3D" id="3.90.1200.10">
    <property type="match status" value="1"/>
</dbReference>
<dbReference type="InterPro" id="IPR015897">
    <property type="entry name" value="CHK_kinase-like"/>
</dbReference>
<accession>A0ABM1JHA4</accession>
<protein>
    <submittedName>
        <fullName evidence="3">Uncharacterized protein LOC107074691</fullName>
    </submittedName>
</protein>
<name>A0ABM1JHA4_POLDO</name>
<dbReference type="InterPro" id="IPR011009">
    <property type="entry name" value="Kinase-like_dom_sf"/>
</dbReference>
<dbReference type="PANTHER" id="PTHR11012:SF55">
    <property type="entry name" value="BHLH DOMAIN-CONTAINING PROTEIN"/>
    <property type="match status" value="1"/>
</dbReference>
<dbReference type="Pfam" id="PF02958">
    <property type="entry name" value="EcKL"/>
    <property type="match status" value="1"/>
</dbReference>
<dbReference type="InterPro" id="IPR004119">
    <property type="entry name" value="EcKL"/>
</dbReference>
<dbReference type="SUPFAM" id="SSF56112">
    <property type="entry name" value="Protein kinase-like (PK-like)"/>
    <property type="match status" value="1"/>
</dbReference>
<evidence type="ECO:0000259" key="1">
    <source>
        <dbReference type="SMART" id="SM00587"/>
    </source>
</evidence>
<evidence type="ECO:0000313" key="2">
    <source>
        <dbReference type="Proteomes" id="UP000694924"/>
    </source>
</evidence>
<keyword evidence="2" id="KW-1185">Reference proteome</keyword>
<sequence>MEATQTELMETKEIILRELEPLLRLTLGDKLIVENYTTTSFLPPGENYGSTILAVDAVIKKEGNSERQNLHMIAKMAPPTEFQRRVFKSSYTFKKEAFMYERLIPYYRDLERDFGIDESELIDVIPKFYGFRLSLDPNIDFDDNAVILLENLKTRGYYTGKRHLGLNVDHSRLAIRTLARFHALGIAMKHNKPDEYDIIREGSKCPELEKDGFTEFHIPILKQIDNNPVTRVYYDRCAAVLKSDKFFDEWLAEPKGTWATIIHKDFWVNNMMFHSDENGHADDVKFIDFQNYMYSNPIGELLFFLHSSTDDDVREHYLDELTDLYYDTFISVLIKMNCDITPYNRKGFDEGFFDICKMEFIHLCFMLKMLTIDISKTNVDNSNIEKVMANYEGNEMFIKRLEGVILYFIKRDWI</sequence>
<organism evidence="2 3">
    <name type="scientific">Polistes dominula</name>
    <name type="common">European paper wasp</name>
    <name type="synonym">Vespa dominula</name>
    <dbReference type="NCBI Taxonomy" id="743375"/>
    <lineage>
        <taxon>Eukaryota</taxon>
        <taxon>Metazoa</taxon>
        <taxon>Ecdysozoa</taxon>
        <taxon>Arthropoda</taxon>
        <taxon>Hexapoda</taxon>
        <taxon>Insecta</taxon>
        <taxon>Pterygota</taxon>
        <taxon>Neoptera</taxon>
        <taxon>Endopterygota</taxon>
        <taxon>Hymenoptera</taxon>
        <taxon>Apocrita</taxon>
        <taxon>Aculeata</taxon>
        <taxon>Vespoidea</taxon>
        <taxon>Vespidae</taxon>
        <taxon>Polistinae</taxon>
        <taxon>Polistini</taxon>
        <taxon>Polistes</taxon>
    </lineage>
</organism>
<dbReference type="RefSeq" id="XP_015191842.1">
    <property type="nucleotide sequence ID" value="XM_015336356.1"/>
</dbReference>
<evidence type="ECO:0000313" key="3">
    <source>
        <dbReference type="RefSeq" id="XP_015191842.1"/>
    </source>
</evidence>
<reference evidence="3" key="1">
    <citation type="submission" date="2025-08" db="UniProtKB">
        <authorList>
            <consortium name="RefSeq"/>
        </authorList>
    </citation>
    <scope>IDENTIFICATION</scope>
    <source>
        <tissue evidence="3">Whole body</tissue>
    </source>
</reference>
<feature type="domain" description="CHK kinase-like" evidence="1">
    <location>
        <begin position="147"/>
        <end position="335"/>
    </location>
</feature>
<dbReference type="GeneID" id="107074691"/>
<gene>
    <name evidence="3" type="primary">LOC107074691</name>
</gene>
<dbReference type="PANTHER" id="PTHR11012">
    <property type="entry name" value="PROTEIN KINASE-LIKE DOMAIN-CONTAINING"/>
    <property type="match status" value="1"/>
</dbReference>
<proteinExistence type="predicted"/>
<dbReference type="Proteomes" id="UP000694924">
    <property type="component" value="Unplaced"/>
</dbReference>